<keyword evidence="4 5" id="KW-0472">Membrane</keyword>
<keyword evidence="8" id="KW-1185">Reference proteome</keyword>
<dbReference type="EMBL" id="LQOV01000023">
    <property type="protein sequence ID" value="ORV50343.1"/>
    <property type="molecule type" value="Genomic_DNA"/>
</dbReference>
<dbReference type="AlphaFoldDB" id="A0A1X1U0K9"/>
<feature type="transmembrane region" description="Helical" evidence="5">
    <location>
        <begin position="53"/>
        <end position="74"/>
    </location>
</feature>
<dbReference type="InterPro" id="IPR009908">
    <property type="entry name" value="Methylamine_util_MauE"/>
</dbReference>
<organism evidence="7 8">
    <name type="scientific">Mycobacterium florentinum</name>
    <dbReference type="NCBI Taxonomy" id="292462"/>
    <lineage>
        <taxon>Bacteria</taxon>
        <taxon>Bacillati</taxon>
        <taxon>Actinomycetota</taxon>
        <taxon>Actinomycetes</taxon>
        <taxon>Mycobacteriales</taxon>
        <taxon>Mycobacteriaceae</taxon>
        <taxon>Mycobacterium</taxon>
        <taxon>Mycobacterium simiae complex</taxon>
    </lineage>
</organism>
<dbReference type="InterPro" id="IPR017937">
    <property type="entry name" value="Thioredoxin_CS"/>
</dbReference>
<dbReference type="STRING" id="292462.AWC05_00410"/>
<reference evidence="7 8" key="1">
    <citation type="submission" date="2016-01" db="EMBL/GenBank/DDBJ databases">
        <title>The new phylogeny of the genus Mycobacterium.</title>
        <authorList>
            <person name="Tarcisio F."/>
            <person name="Conor M."/>
            <person name="Antonella G."/>
            <person name="Elisabetta G."/>
            <person name="Giulia F.S."/>
            <person name="Sara T."/>
            <person name="Anna F."/>
            <person name="Clotilde B."/>
            <person name="Roberto B."/>
            <person name="Veronica D.S."/>
            <person name="Fabio R."/>
            <person name="Monica P."/>
            <person name="Olivier J."/>
            <person name="Enrico T."/>
            <person name="Nicola S."/>
        </authorList>
    </citation>
    <scope>NUCLEOTIDE SEQUENCE [LARGE SCALE GENOMIC DNA]</scope>
    <source>
        <strain evidence="7 8">DSM 44852</strain>
    </source>
</reference>
<dbReference type="GO" id="GO:0016020">
    <property type="term" value="C:membrane"/>
    <property type="evidence" value="ECO:0007669"/>
    <property type="project" value="UniProtKB-SubCell"/>
</dbReference>
<dbReference type="PROSITE" id="PS00194">
    <property type="entry name" value="THIOREDOXIN_1"/>
    <property type="match status" value="1"/>
</dbReference>
<dbReference type="Gene3D" id="3.40.30.10">
    <property type="entry name" value="Glutaredoxin"/>
    <property type="match status" value="1"/>
</dbReference>
<keyword evidence="3 5" id="KW-1133">Transmembrane helix</keyword>
<evidence type="ECO:0000256" key="1">
    <source>
        <dbReference type="ARBA" id="ARBA00004141"/>
    </source>
</evidence>
<dbReference type="SUPFAM" id="SSF52833">
    <property type="entry name" value="Thioredoxin-like"/>
    <property type="match status" value="1"/>
</dbReference>
<evidence type="ECO:0000256" key="3">
    <source>
        <dbReference type="ARBA" id="ARBA00022989"/>
    </source>
</evidence>
<dbReference type="CDD" id="cd02947">
    <property type="entry name" value="TRX_family"/>
    <property type="match status" value="1"/>
</dbReference>
<dbReference type="Proteomes" id="UP000193010">
    <property type="component" value="Unassembled WGS sequence"/>
</dbReference>
<protein>
    <recommendedName>
        <fullName evidence="6">Methylamine utilisation protein MauE domain-containing protein</fullName>
    </recommendedName>
</protein>
<comment type="caution">
    <text evidence="7">The sequence shown here is derived from an EMBL/GenBank/DDBJ whole genome shotgun (WGS) entry which is preliminary data.</text>
</comment>
<feature type="transmembrane region" description="Helical" evidence="5">
    <location>
        <begin position="12"/>
        <end position="33"/>
    </location>
</feature>
<proteinExistence type="predicted"/>
<gene>
    <name evidence="7" type="ORF">AWC05_00410</name>
</gene>
<comment type="subcellular location">
    <subcellularLocation>
        <location evidence="1">Membrane</location>
        <topology evidence="1">Multi-pass membrane protein</topology>
    </subcellularLocation>
</comment>
<feature type="domain" description="Methylamine utilisation protein MauE" evidence="6">
    <location>
        <begin position="15"/>
        <end position="137"/>
    </location>
</feature>
<name>A0A1X1U0K9_MYCFL</name>
<evidence type="ECO:0000256" key="4">
    <source>
        <dbReference type="ARBA" id="ARBA00023136"/>
    </source>
</evidence>
<evidence type="ECO:0000313" key="7">
    <source>
        <dbReference type="EMBL" id="ORV50343.1"/>
    </source>
</evidence>
<evidence type="ECO:0000259" key="6">
    <source>
        <dbReference type="Pfam" id="PF07291"/>
    </source>
</evidence>
<keyword evidence="2 5" id="KW-0812">Transmembrane</keyword>
<evidence type="ECO:0000256" key="5">
    <source>
        <dbReference type="SAM" id="Phobius"/>
    </source>
</evidence>
<dbReference type="Pfam" id="PF07291">
    <property type="entry name" value="MauE"/>
    <property type="match status" value="1"/>
</dbReference>
<sequence length="496" mass="51725">MFPFGHPHRRFVMITMSAARLVLAGMFAVAALAKVADRGGARQAVTAFGVPRAAAALVATAMIATEFGVAALLITQPRAGAGAALVVLAGFAAAALANLVRGRRPDCHCFGRLSSGPLGWPTLARNGCFATLATFVACGGQFGWPLTGFGIVMLALWLGPAARRRWLARPGTADGLALPDRAGNVWTLDKLLEPRRPLMLIFSQPGCGACDLLLPEVARWQHDLDGRVRVALVNGGPAGHRVPLELVDESRAAFAAFGITATPSAVLIDDGRRSEIARGATAIGELVDHAARLSDQARLTRRGLLRRASLSVLPVAAATACDSGGTSDAKALQVEDVWMCDQTFALCTTAPCVPSPTDPNISVCDCVVVNGNSIGSKNCTDRAQSGNMIRSAFSTVNINANFAVLSCPAGAAWANCLDVECEIDATNPARAKCQCVTVKTGPSITFGGGCDTATCTSTTWSAATPDMYQAGMRQLRAAMDRVGKPVTFPKPCPAPK</sequence>
<feature type="transmembrane region" description="Helical" evidence="5">
    <location>
        <begin position="81"/>
        <end position="100"/>
    </location>
</feature>
<dbReference type="GO" id="GO:0030416">
    <property type="term" value="P:methylamine metabolic process"/>
    <property type="evidence" value="ECO:0007669"/>
    <property type="project" value="InterPro"/>
</dbReference>
<feature type="transmembrane region" description="Helical" evidence="5">
    <location>
        <begin position="142"/>
        <end position="159"/>
    </location>
</feature>
<dbReference type="InterPro" id="IPR036249">
    <property type="entry name" value="Thioredoxin-like_sf"/>
</dbReference>
<evidence type="ECO:0000313" key="8">
    <source>
        <dbReference type="Proteomes" id="UP000193010"/>
    </source>
</evidence>
<accession>A0A1X1U0K9</accession>
<evidence type="ECO:0000256" key="2">
    <source>
        <dbReference type="ARBA" id="ARBA00022692"/>
    </source>
</evidence>